<organism evidence="2 3">
    <name type="scientific">Methylocapsa polymorpha</name>
    <dbReference type="NCBI Taxonomy" id="3080828"/>
    <lineage>
        <taxon>Bacteria</taxon>
        <taxon>Pseudomonadati</taxon>
        <taxon>Pseudomonadota</taxon>
        <taxon>Alphaproteobacteria</taxon>
        <taxon>Hyphomicrobiales</taxon>
        <taxon>Beijerinckiaceae</taxon>
        <taxon>Methylocapsa</taxon>
    </lineage>
</organism>
<proteinExistence type="predicted"/>
<feature type="transmembrane region" description="Helical" evidence="1">
    <location>
        <begin position="317"/>
        <end position="335"/>
    </location>
</feature>
<evidence type="ECO:0000256" key="1">
    <source>
        <dbReference type="SAM" id="Phobius"/>
    </source>
</evidence>
<evidence type="ECO:0008006" key="4">
    <source>
        <dbReference type="Google" id="ProtNLM"/>
    </source>
</evidence>
<feature type="transmembrane region" description="Helical" evidence="1">
    <location>
        <begin position="289"/>
        <end position="311"/>
    </location>
</feature>
<reference evidence="2 3" key="1">
    <citation type="submission" date="2023-10" db="EMBL/GenBank/DDBJ databases">
        <title>Novel methanotroph of the genus Methylocapsa from a subarctic wetland.</title>
        <authorList>
            <person name="Belova S.E."/>
            <person name="Oshkin I.Y."/>
            <person name="Miroshnikov K."/>
            <person name="Dedysh S.N."/>
        </authorList>
    </citation>
    <scope>NUCLEOTIDE SEQUENCE [LARGE SCALE GENOMIC DNA]</scope>
    <source>
        <strain evidence="2 3">RX1</strain>
    </source>
</reference>
<evidence type="ECO:0000313" key="3">
    <source>
        <dbReference type="Proteomes" id="UP001626536"/>
    </source>
</evidence>
<sequence>MNIATDASSLIQAEILGQGDSPLSQNDPLTRLLEQADTFCERFGVGEDVILETYTETSDWAFFIKVDALHETACRDLMARLLTVRQSGGAVDEEMSAFIDDIEFQGQGSVLRLIELTRRPRDYVLFLKCVRRVRNAFAHDFRSVNKTLMELIEPLADRALLLKAFSGLAEADYDEAKYLRLVRNDPGFLRFGILHHSMVLLCQLHAEFQEAAKEAIDSAAAGRVLDPPEAKPSPAFNGEPRLDLFGPGAPSRPSIEAEETIEPNRPSRPAAFLRHTFTNPKRPNQTRSFWTYFLVFSAKAIVAIGGFAAAVAVYSFYGIWPAVGVAVIGLIPVALDKWTPGAWKGHCPHCASQIAVAANKKIALGLSCPVCSRRIRLRDKSFIAI</sequence>
<accession>A0ABZ0HW90</accession>
<keyword evidence="1" id="KW-0812">Transmembrane</keyword>
<keyword evidence="1" id="KW-1133">Transmembrane helix</keyword>
<gene>
    <name evidence="2" type="ORF">RZS28_07070</name>
</gene>
<keyword evidence="3" id="KW-1185">Reference proteome</keyword>
<dbReference type="RefSeq" id="WP_407340626.1">
    <property type="nucleotide sequence ID" value="NZ_CP136862.1"/>
</dbReference>
<protein>
    <recommendedName>
        <fullName evidence="4">DUF4145 domain-containing protein</fullName>
    </recommendedName>
</protein>
<name>A0ABZ0HW90_9HYPH</name>
<evidence type="ECO:0000313" key="2">
    <source>
        <dbReference type="EMBL" id="WOJ91037.1"/>
    </source>
</evidence>
<keyword evidence="1" id="KW-0472">Membrane</keyword>
<dbReference type="EMBL" id="CP136862">
    <property type="protein sequence ID" value="WOJ91037.1"/>
    <property type="molecule type" value="Genomic_DNA"/>
</dbReference>
<dbReference type="Proteomes" id="UP001626536">
    <property type="component" value="Chromosome"/>
</dbReference>